<comment type="catalytic activity">
    <reaction evidence="13">
        <text>a 5'-end (5'-triphosphoguanosine)-ribonucleoside in mRNA + S-adenosyl-L-methionine = a 5'-end (N(7)-methyl 5'-triphosphoguanosine)-ribonucleoside in mRNA + S-adenosyl-L-homocysteine</text>
        <dbReference type="Rhea" id="RHEA:67008"/>
        <dbReference type="Rhea" id="RHEA-COMP:17166"/>
        <dbReference type="Rhea" id="RHEA-COMP:17167"/>
        <dbReference type="ChEBI" id="CHEBI:57856"/>
        <dbReference type="ChEBI" id="CHEBI:59789"/>
        <dbReference type="ChEBI" id="CHEBI:156461"/>
        <dbReference type="ChEBI" id="CHEBI:167617"/>
        <dbReference type="EC" id="2.1.1.56"/>
    </reaction>
</comment>
<dbReference type="SUPFAM" id="SSF53335">
    <property type="entry name" value="S-adenosyl-L-methionine-dependent methyltransferases"/>
    <property type="match status" value="1"/>
</dbReference>
<comment type="function">
    <text evidence="1">Responsible for methylating the 5'-cap structure of mRNAs.</text>
</comment>
<evidence type="ECO:0000256" key="15">
    <source>
        <dbReference type="SAM" id="MobiDB-lite"/>
    </source>
</evidence>
<dbReference type="CDD" id="cd02440">
    <property type="entry name" value="AdoMet_MTases"/>
    <property type="match status" value="1"/>
</dbReference>
<evidence type="ECO:0000256" key="12">
    <source>
        <dbReference type="ARBA" id="ARBA00033387"/>
    </source>
</evidence>
<evidence type="ECO:0000256" key="4">
    <source>
        <dbReference type="ARBA" id="ARBA00022603"/>
    </source>
</evidence>
<dbReference type="GeneID" id="54780717"/>
<dbReference type="RefSeq" id="XP_034013199.1">
    <property type="nucleotide sequence ID" value="XM_034154677.1"/>
</dbReference>
<evidence type="ECO:0000256" key="7">
    <source>
        <dbReference type="ARBA" id="ARBA00022691"/>
    </source>
</evidence>
<evidence type="ECO:0000256" key="11">
    <source>
        <dbReference type="ARBA" id="ARBA00032772"/>
    </source>
</evidence>
<evidence type="ECO:0000256" key="2">
    <source>
        <dbReference type="ARBA" id="ARBA00004123"/>
    </source>
</evidence>
<comment type="caution">
    <text evidence="17">The sequence shown here is derived from an EMBL/GenBank/DDBJ whole genome shotgun (WGS) entry which is preliminary data.</text>
</comment>
<dbReference type="AlphaFoldDB" id="A0A642URW7"/>
<accession>A0A642URW7</accession>
<dbReference type="EC" id="2.1.1.56" evidence="3"/>
<dbReference type="OMA" id="LITGDCF"/>
<evidence type="ECO:0000256" key="3">
    <source>
        <dbReference type="ARBA" id="ARBA00011926"/>
    </source>
</evidence>
<keyword evidence="4" id="KW-0489">Methyltransferase</keyword>
<organism evidence="17 18">
    <name type="scientific">Diutina rugosa</name>
    <name type="common">Yeast</name>
    <name type="synonym">Candida rugosa</name>
    <dbReference type="NCBI Taxonomy" id="5481"/>
    <lineage>
        <taxon>Eukaryota</taxon>
        <taxon>Fungi</taxon>
        <taxon>Dikarya</taxon>
        <taxon>Ascomycota</taxon>
        <taxon>Saccharomycotina</taxon>
        <taxon>Pichiomycetes</taxon>
        <taxon>Debaryomycetaceae</taxon>
        <taxon>Diutina</taxon>
    </lineage>
</organism>
<feature type="compositionally biased region" description="Basic and acidic residues" evidence="15">
    <location>
        <begin position="1"/>
        <end position="27"/>
    </location>
</feature>
<evidence type="ECO:0000313" key="17">
    <source>
        <dbReference type="EMBL" id="KAA8904114.1"/>
    </source>
</evidence>
<evidence type="ECO:0000313" key="18">
    <source>
        <dbReference type="Proteomes" id="UP000449547"/>
    </source>
</evidence>
<evidence type="ECO:0000256" key="10">
    <source>
        <dbReference type="ARBA" id="ARBA00023242"/>
    </source>
</evidence>
<evidence type="ECO:0000256" key="8">
    <source>
        <dbReference type="ARBA" id="ARBA00022884"/>
    </source>
</evidence>
<gene>
    <name evidence="17" type="ORF">DIURU_002066</name>
</gene>
<protein>
    <recommendedName>
        <fullName evidence="14">mRNA cap guanine-N(7) methyltransferase</fullName>
        <ecNumber evidence="3">2.1.1.56</ecNumber>
    </recommendedName>
    <alternativeName>
        <fullName evidence="11">mRNA (guanine-N(7))-methyltransferase</fullName>
    </alternativeName>
    <alternativeName>
        <fullName evidence="12">mRNA cap methyltransferase</fullName>
    </alternativeName>
</protein>
<keyword evidence="5" id="KW-0507">mRNA processing</keyword>
<dbReference type="PANTHER" id="PTHR12189:SF2">
    <property type="entry name" value="MRNA CAP GUANINE-N7 METHYLTRANSFERASE"/>
    <property type="match status" value="1"/>
</dbReference>
<dbReference type="Pfam" id="PF03291">
    <property type="entry name" value="mRNA_G-N7_MeTrfase"/>
    <property type="match status" value="1"/>
</dbReference>
<evidence type="ECO:0000256" key="6">
    <source>
        <dbReference type="ARBA" id="ARBA00022679"/>
    </source>
</evidence>
<dbReference type="PANTHER" id="PTHR12189">
    <property type="entry name" value="MRNA GUANINE-7- METHYLTRANSFERASE"/>
    <property type="match status" value="1"/>
</dbReference>
<evidence type="ECO:0000256" key="5">
    <source>
        <dbReference type="ARBA" id="ARBA00022664"/>
    </source>
</evidence>
<reference evidence="17 18" key="1">
    <citation type="submission" date="2019-07" db="EMBL/GenBank/DDBJ databases">
        <title>Genome assembly of two rare yeast pathogens: Diutina rugosa and Trichomonascus ciferrii.</title>
        <authorList>
            <person name="Mixao V."/>
            <person name="Saus E."/>
            <person name="Hansen A."/>
            <person name="Lass-Flor C."/>
            <person name="Gabaldon T."/>
        </authorList>
    </citation>
    <scope>NUCLEOTIDE SEQUENCE [LARGE SCALE GENOMIC DNA]</scope>
    <source>
        <strain evidence="17 18">CBS 613</strain>
    </source>
</reference>
<comment type="subcellular location">
    <subcellularLocation>
        <location evidence="2">Nucleus</location>
    </subcellularLocation>
</comment>
<dbReference type="FunFam" id="3.40.50.150:FF:000280">
    <property type="entry name" value="mRNA cap guanine-N7 methyltransferase"/>
    <property type="match status" value="1"/>
</dbReference>
<keyword evidence="6" id="KW-0808">Transferase</keyword>
<dbReference type="InterPro" id="IPR029063">
    <property type="entry name" value="SAM-dependent_MTases_sf"/>
</dbReference>
<dbReference type="OrthoDB" id="10248867at2759"/>
<dbReference type="InterPro" id="IPR004971">
    <property type="entry name" value="mRNA_G-N7_MeTrfase_dom"/>
</dbReference>
<evidence type="ECO:0000256" key="14">
    <source>
        <dbReference type="ARBA" id="ARBA00049739"/>
    </source>
</evidence>
<keyword evidence="7" id="KW-0949">S-adenosyl-L-methionine</keyword>
<feature type="region of interest" description="Disordered" evidence="15">
    <location>
        <begin position="1"/>
        <end position="34"/>
    </location>
</feature>
<dbReference type="Proteomes" id="UP000449547">
    <property type="component" value="Unassembled WGS sequence"/>
</dbReference>
<dbReference type="GO" id="GO:0005634">
    <property type="term" value="C:nucleus"/>
    <property type="evidence" value="ECO:0007669"/>
    <property type="project" value="UniProtKB-SubCell"/>
</dbReference>
<dbReference type="GO" id="GO:0004482">
    <property type="term" value="F:mRNA 5'-cap (guanine-N7-)-methyltransferase activity"/>
    <property type="evidence" value="ECO:0007669"/>
    <property type="project" value="UniProtKB-EC"/>
</dbReference>
<keyword evidence="9" id="KW-0506">mRNA capping</keyword>
<proteinExistence type="predicted"/>
<name>A0A642URW7_DIURU</name>
<feature type="domain" description="MRNA cap 0 methyltransferase" evidence="16">
    <location>
        <begin position="180"/>
        <end position="486"/>
    </location>
</feature>
<evidence type="ECO:0000259" key="16">
    <source>
        <dbReference type="PROSITE" id="PS51562"/>
    </source>
</evidence>
<dbReference type="PROSITE" id="PS51562">
    <property type="entry name" value="RNA_CAP0_MT"/>
    <property type="match status" value="1"/>
</dbReference>
<keyword evidence="10" id="KW-0539">Nucleus</keyword>
<keyword evidence="18" id="KW-1185">Reference proteome</keyword>
<dbReference type="VEuPathDB" id="FungiDB:DIURU_002066"/>
<evidence type="ECO:0000256" key="1">
    <source>
        <dbReference type="ARBA" id="ARBA00003378"/>
    </source>
</evidence>
<evidence type="ECO:0000256" key="13">
    <source>
        <dbReference type="ARBA" id="ARBA00044712"/>
    </source>
</evidence>
<evidence type="ECO:0000256" key="9">
    <source>
        <dbReference type="ARBA" id="ARBA00023042"/>
    </source>
</evidence>
<dbReference type="InterPro" id="IPR039753">
    <property type="entry name" value="RG7MT1"/>
</dbReference>
<dbReference type="GO" id="GO:0003723">
    <property type="term" value="F:RNA binding"/>
    <property type="evidence" value="ECO:0007669"/>
    <property type="project" value="UniProtKB-KW"/>
</dbReference>
<dbReference type="Gene3D" id="3.40.50.150">
    <property type="entry name" value="Vaccinia Virus protein VP39"/>
    <property type="match status" value="1"/>
</dbReference>
<dbReference type="EMBL" id="SWFT01000064">
    <property type="protein sequence ID" value="KAA8904114.1"/>
    <property type="molecule type" value="Genomic_DNA"/>
</dbReference>
<keyword evidence="8" id="KW-0694">RNA-binding</keyword>
<sequence>MLRASPKPEDDDKKPEVVAFSRRDTARQRPKQGMSVYSAAAATTEGPAWLTRSHIATKYEAYATTKPPRASVVAPDYGAYGGNASDGAGARRPLKLSRQALYWHTQGRGRDPDAVDDVLNGYNPQAAPADYYHPREQRQTYHTFKSHISNREDRDINSIVRQHYNQRTKVSKIQGSRTKSPIYRLRTFNNVIKYMLLGNFVKRRPDAPLTFLDLCCGKGGDLFKCEFVGVDQYIGVDISDQSVHEAFHRYSQQKARFKPGPHSQRDPRRYNFEACFATGDLFSVELPQILEPNFPGIMDKVFPVDAVSIQFSLHYSFETEEKVRQLLVNVSRSLRPGGTFVGTIPSSDFIRDKIVRKDFQVNESSDRVKFGNDIYSVTFDNHPPVDGVFRPPFGNRYDYFLQDAVDNVPEYVVPFETLRALCEEYGLVLKYKKNFLEMFAAEIPKYFSKLNRNLIEGLQRDDGKYGVEGSMKEAVAFYLAFAFEKVG</sequence>